<proteinExistence type="predicted"/>
<evidence type="ECO:0000259" key="1">
    <source>
        <dbReference type="Pfam" id="PF12728"/>
    </source>
</evidence>
<gene>
    <name evidence="2" type="ORF">ACFSAH_14210</name>
</gene>
<keyword evidence="3" id="KW-1185">Reference proteome</keyword>
<evidence type="ECO:0000313" key="3">
    <source>
        <dbReference type="Proteomes" id="UP001597118"/>
    </source>
</evidence>
<dbReference type="InterPro" id="IPR041657">
    <property type="entry name" value="HTH_17"/>
</dbReference>
<feature type="domain" description="Helix-turn-helix" evidence="1">
    <location>
        <begin position="34"/>
        <end position="82"/>
    </location>
</feature>
<accession>A0ABW4IGF0</accession>
<dbReference type="Proteomes" id="UP001597118">
    <property type="component" value="Unassembled WGS sequence"/>
</dbReference>
<dbReference type="RefSeq" id="WP_379663399.1">
    <property type="nucleotide sequence ID" value="NZ_JBHUDG010000037.1"/>
</dbReference>
<evidence type="ECO:0000313" key="2">
    <source>
        <dbReference type="EMBL" id="MFD1631027.1"/>
    </source>
</evidence>
<dbReference type="Pfam" id="PF12728">
    <property type="entry name" value="HTH_17"/>
    <property type="match status" value="1"/>
</dbReference>
<protein>
    <submittedName>
        <fullName evidence="2">Helix-turn-helix domain-containing protein</fullName>
    </submittedName>
</protein>
<name>A0ABW4IGF0_9SPHI</name>
<comment type="caution">
    <text evidence="2">The sequence shown here is derived from an EMBL/GenBank/DDBJ whole genome shotgun (WGS) entry which is preliminary data.</text>
</comment>
<dbReference type="EMBL" id="JBHUDG010000037">
    <property type="protein sequence ID" value="MFD1631027.1"/>
    <property type="molecule type" value="Genomic_DNA"/>
</dbReference>
<organism evidence="2 3">
    <name type="scientific">Pseudopedobacter beijingensis</name>
    <dbReference type="NCBI Taxonomy" id="1207056"/>
    <lineage>
        <taxon>Bacteria</taxon>
        <taxon>Pseudomonadati</taxon>
        <taxon>Bacteroidota</taxon>
        <taxon>Sphingobacteriia</taxon>
        <taxon>Sphingobacteriales</taxon>
        <taxon>Sphingobacteriaceae</taxon>
        <taxon>Pseudopedobacter</taxon>
    </lineage>
</organism>
<reference evidence="3" key="1">
    <citation type="journal article" date="2019" name="Int. J. Syst. Evol. Microbiol.">
        <title>The Global Catalogue of Microorganisms (GCM) 10K type strain sequencing project: providing services to taxonomists for standard genome sequencing and annotation.</title>
        <authorList>
            <consortium name="The Broad Institute Genomics Platform"/>
            <consortium name="The Broad Institute Genome Sequencing Center for Infectious Disease"/>
            <person name="Wu L."/>
            <person name="Ma J."/>
        </authorList>
    </citation>
    <scope>NUCLEOTIDE SEQUENCE [LARGE SCALE GENOMIC DNA]</scope>
    <source>
        <strain evidence="3">CCUG 53762</strain>
    </source>
</reference>
<sequence length="94" mass="11456">MKYSLNIYRLMFRMYKMMEEKLNVEDGITLEDVLLTRTEVKEFLKISESTYKRLVKAGIIIPYRFPGGDRILKKELLRQIEKTRYVYKLYKSNY</sequence>